<evidence type="ECO:0000313" key="2">
    <source>
        <dbReference type="Proteomes" id="UP000054477"/>
    </source>
</evidence>
<protein>
    <submittedName>
        <fullName evidence="1">Uncharacterized protein</fullName>
    </submittedName>
</protein>
<keyword evidence="2" id="KW-1185">Reference proteome</keyword>
<sequence length="91" mass="10610">MFRETTKLRLTLWVYFEYRTNNNGSSYKVSLGSATIIRYRPVANNQTSGWLALPTLSLEDRVNVDAVPVLRLESNWLNRARRLNPKKPPHH</sequence>
<reference evidence="1 2" key="1">
    <citation type="submission" date="2014-04" db="EMBL/GenBank/DDBJ databases">
        <authorList>
            <consortium name="DOE Joint Genome Institute"/>
            <person name="Kuo A."/>
            <person name="Kohler A."/>
            <person name="Nagy L.G."/>
            <person name="Floudas D."/>
            <person name="Copeland A."/>
            <person name="Barry K.W."/>
            <person name="Cichocki N."/>
            <person name="Veneault-Fourrey C."/>
            <person name="LaButti K."/>
            <person name="Lindquist E.A."/>
            <person name="Lipzen A."/>
            <person name="Lundell T."/>
            <person name="Morin E."/>
            <person name="Murat C."/>
            <person name="Sun H."/>
            <person name="Tunlid A."/>
            <person name="Henrissat B."/>
            <person name="Grigoriev I.V."/>
            <person name="Hibbett D.S."/>
            <person name="Martin F."/>
            <person name="Nordberg H.P."/>
            <person name="Cantor M.N."/>
            <person name="Hua S.X."/>
        </authorList>
    </citation>
    <scope>NUCLEOTIDE SEQUENCE [LARGE SCALE GENOMIC DNA]</scope>
    <source>
        <strain evidence="1 2">LaAM-08-1</strain>
    </source>
</reference>
<dbReference type="AlphaFoldDB" id="A0A0C9WUA7"/>
<name>A0A0C9WUA7_9AGAR</name>
<gene>
    <name evidence="1" type="ORF">K443DRAFT_462923</name>
</gene>
<organism evidence="1 2">
    <name type="scientific">Laccaria amethystina LaAM-08-1</name>
    <dbReference type="NCBI Taxonomy" id="1095629"/>
    <lineage>
        <taxon>Eukaryota</taxon>
        <taxon>Fungi</taxon>
        <taxon>Dikarya</taxon>
        <taxon>Basidiomycota</taxon>
        <taxon>Agaricomycotina</taxon>
        <taxon>Agaricomycetes</taxon>
        <taxon>Agaricomycetidae</taxon>
        <taxon>Agaricales</taxon>
        <taxon>Agaricineae</taxon>
        <taxon>Hydnangiaceae</taxon>
        <taxon>Laccaria</taxon>
    </lineage>
</organism>
<dbReference type="Proteomes" id="UP000054477">
    <property type="component" value="Unassembled WGS sequence"/>
</dbReference>
<dbReference type="HOGENOM" id="CLU_2427366_0_0_1"/>
<dbReference type="EMBL" id="KN838947">
    <property type="protein sequence ID" value="KIJ92008.1"/>
    <property type="molecule type" value="Genomic_DNA"/>
</dbReference>
<proteinExistence type="predicted"/>
<evidence type="ECO:0000313" key="1">
    <source>
        <dbReference type="EMBL" id="KIJ92008.1"/>
    </source>
</evidence>
<accession>A0A0C9WUA7</accession>
<reference evidence="2" key="2">
    <citation type="submission" date="2015-01" db="EMBL/GenBank/DDBJ databases">
        <title>Evolutionary Origins and Diversification of the Mycorrhizal Mutualists.</title>
        <authorList>
            <consortium name="DOE Joint Genome Institute"/>
            <consortium name="Mycorrhizal Genomics Consortium"/>
            <person name="Kohler A."/>
            <person name="Kuo A."/>
            <person name="Nagy L.G."/>
            <person name="Floudas D."/>
            <person name="Copeland A."/>
            <person name="Barry K.W."/>
            <person name="Cichocki N."/>
            <person name="Veneault-Fourrey C."/>
            <person name="LaButti K."/>
            <person name="Lindquist E.A."/>
            <person name="Lipzen A."/>
            <person name="Lundell T."/>
            <person name="Morin E."/>
            <person name="Murat C."/>
            <person name="Riley R."/>
            <person name="Ohm R."/>
            <person name="Sun H."/>
            <person name="Tunlid A."/>
            <person name="Henrissat B."/>
            <person name="Grigoriev I.V."/>
            <person name="Hibbett D.S."/>
            <person name="Martin F."/>
        </authorList>
    </citation>
    <scope>NUCLEOTIDE SEQUENCE [LARGE SCALE GENOMIC DNA]</scope>
    <source>
        <strain evidence="2">LaAM-08-1</strain>
    </source>
</reference>